<protein>
    <submittedName>
        <fullName evidence="1">Uncharacterized protein</fullName>
    </submittedName>
</protein>
<keyword evidence="2" id="KW-1185">Reference proteome</keyword>
<dbReference type="Proteomes" id="UP000183567">
    <property type="component" value="Unassembled WGS sequence"/>
</dbReference>
<name>A0A1J8QGN0_9AGAM</name>
<organism evidence="1 2">
    <name type="scientific">Rhizopogon vesiculosus</name>
    <dbReference type="NCBI Taxonomy" id="180088"/>
    <lineage>
        <taxon>Eukaryota</taxon>
        <taxon>Fungi</taxon>
        <taxon>Dikarya</taxon>
        <taxon>Basidiomycota</taxon>
        <taxon>Agaricomycotina</taxon>
        <taxon>Agaricomycetes</taxon>
        <taxon>Agaricomycetidae</taxon>
        <taxon>Boletales</taxon>
        <taxon>Suillineae</taxon>
        <taxon>Rhizopogonaceae</taxon>
        <taxon>Rhizopogon</taxon>
    </lineage>
</organism>
<evidence type="ECO:0000313" key="1">
    <source>
        <dbReference type="EMBL" id="OJA12520.1"/>
    </source>
</evidence>
<reference evidence="1 2" key="1">
    <citation type="submission" date="2016-03" db="EMBL/GenBank/DDBJ databases">
        <title>Comparative genomics of the ectomycorrhizal sister species Rhizopogon vinicolor and Rhizopogon vesiculosus (Basidiomycota: Boletales) reveals a divergence of the mating type B locus.</title>
        <authorList>
            <person name="Mujic A.B."/>
            <person name="Kuo A."/>
            <person name="Tritt A."/>
            <person name="Lipzen A."/>
            <person name="Chen C."/>
            <person name="Johnson J."/>
            <person name="Sharma A."/>
            <person name="Barry K."/>
            <person name="Grigoriev I.V."/>
            <person name="Spatafora J.W."/>
        </authorList>
    </citation>
    <scope>NUCLEOTIDE SEQUENCE [LARGE SCALE GENOMIC DNA]</scope>
    <source>
        <strain evidence="1 2">AM-OR11-056</strain>
    </source>
</reference>
<gene>
    <name evidence="1" type="ORF">AZE42_07158</name>
</gene>
<evidence type="ECO:0000313" key="2">
    <source>
        <dbReference type="Proteomes" id="UP000183567"/>
    </source>
</evidence>
<sequence>MVYAYKPLLPLLSVPPPSRTYVSSANPPAIAYPIMALLRKHTAES</sequence>
<accession>A0A1J8QGN0</accession>
<proteinExistence type="predicted"/>
<dbReference type="AlphaFoldDB" id="A0A1J8QGN0"/>
<comment type="caution">
    <text evidence="1">The sequence shown here is derived from an EMBL/GenBank/DDBJ whole genome shotgun (WGS) entry which is preliminary data.</text>
</comment>
<dbReference type="EMBL" id="LVVM01004611">
    <property type="protein sequence ID" value="OJA12520.1"/>
    <property type="molecule type" value="Genomic_DNA"/>
</dbReference>